<reference evidence="2" key="1">
    <citation type="submission" date="2016-10" db="EMBL/GenBank/DDBJ databases">
        <authorList>
            <person name="Varghese N."/>
            <person name="Submissions S."/>
        </authorList>
    </citation>
    <scope>NUCLEOTIDE SEQUENCE [LARGE SCALE GENOMIC DNA]</scope>
    <source>
        <strain evidence="2">DSM 23445</strain>
    </source>
</reference>
<evidence type="ECO:0000313" key="2">
    <source>
        <dbReference type="Proteomes" id="UP000199673"/>
    </source>
</evidence>
<protein>
    <submittedName>
        <fullName evidence="1">Uncharacterized protein</fullName>
    </submittedName>
</protein>
<dbReference type="AlphaFoldDB" id="A0A1I7BTN5"/>
<evidence type="ECO:0000313" key="1">
    <source>
        <dbReference type="EMBL" id="SFT90556.1"/>
    </source>
</evidence>
<sequence length="59" mass="6750">MADIKKLIRVNPKLVLVILLKNFKLNLYNFHNIGRENAIKRLCARKIPAGCASFFHTIA</sequence>
<dbReference type="EMBL" id="FPBF01000003">
    <property type="protein sequence ID" value="SFT90556.1"/>
    <property type="molecule type" value="Genomic_DNA"/>
</dbReference>
<proteinExistence type="predicted"/>
<gene>
    <name evidence="1" type="ORF">SAMN04489724_2706</name>
</gene>
<dbReference type="Proteomes" id="UP000199673">
    <property type="component" value="Unassembled WGS sequence"/>
</dbReference>
<organism evidence="1 2">
    <name type="scientific">Algoriphagus locisalis</name>
    <dbReference type="NCBI Taxonomy" id="305507"/>
    <lineage>
        <taxon>Bacteria</taxon>
        <taxon>Pseudomonadati</taxon>
        <taxon>Bacteroidota</taxon>
        <taxon>Cytophagia</taxon>
        <taxon>Cytophagales</taxon>
        <taxon>Cyclobacteriaceae</taxon>
        <taxon>Algoriphagus</taxon>
    </lineage>
</organism>
<keyword evidence="2" id="KW-1185">Reference proteome</keyword>
<accession>A0A1I7BTN5</accession>
<name>A0A1I7BTN5_9BACT</name>
<dbReference type="STRING" id="305507.SAMN04489724_2706"/>